<dbReference type="SUPFAM" id="SSF161098">
    <property type="entry name" value="MetI-like"/>
    <property type="match status" value="1"/>
</dbReference>
<gene>
    <name evidence="9" type="ORF">DFR64_0174</name>
</gene>
<dbReference type="EMBL" id="QUMS01000001">
    <property type="protein sequence ID" value="REG10319.1"/>
    <property type="molecule type" value="Genomic_DNA"/>
</dbReference>
<feature type="domain" description="ABC transmembrane type-1" evidence="8">
    <location>
        <begin position="100"/>
        <end position="331"/>
    </location>
</feature>
<keyword evidence="5 7" id="KW-1133">Transmembrane helix</keyword>
<dbReference type="Proteomes" id="UP000256388">
    <property type="component" value="Unassembled WGS sequence"/>
</dbReference>
<dbReference type="Pfam" id="PF19300">
    <property type="entry name" value="BPD_transp_1_N"/>
    <property type="match status" value="1"/>
</dbReference>
<comment type="subcellular location">
    <subcellularLocation>
        <location evidence="1 7">Cell membrane</location>
        <topology evidence="1 7">Multi-pass membrane protein</topology>
    </subcellularLocation>
</comment>
<evidence type="ECO:0000256" key="1">
    <source>
        <dbReference type="ARBA" id="ARBA00004651"/>
    </source>
</evidence>
<feature type="transmembrane region" description="Helical" evidence="7">
    <location>
        <begin position="12"/>
        <end position="34"/>
    </location>
</feature>
<organism evidence="9 10">
    <name type="scientific">Pelolinea submarina</name>
    <dbReference type="NCBI Taxonomy" id="913107"/>
    <lineage>
        <taxon>Bacteria</taxon>
        <taxon>Bacillati</taxon>
        <taxon>Chloroflexota</taxon>
        <taxon>Anaerolineae</taxon>
        <taxon>Anaerolineales</taxon>
        <taxon>Anaerolineaceae</taxon>
        <taxon>Pelolinea</taxon>
    </lineage>
</organism>
<dbReference type="PROSITE" id="PS50928">
    <property type="entry name" value="ABC_TM1"/>
    <property type="match status" value="1"/>
</dbReference>
<keyword evidence="10" id="KW-1185">Reference proteome</keyword>
<keyword evidence="6 7" id="KW-0472">Membrane</keyword>
<keyword evidence="3" id="KW-1003">Cell membrane</keyword>
<dbReference type="Gene3D" id="1.10.3720.10">
    <property type="entry name" value="MetI-like"/>
    <property type="match status" value="1"/>
</dbReference>
<protein>
    <submittedName>
        <fullName evidence="9">Peptide/nickel transport system permease protein</fullName>
    </submittedName>
</protein>
<comment type="similarity">
    <text evidence="7">Belongs to the binding-protein-dependent transport system permease family.</text>
</comment>
<evidence type="ECO:0000256" key="5">
    <source>
        <dbReference type="ARBA" id="ARBA00022989"/>
    </source>
</evidence>
<keyword evidence="4 7" id="KW-0812">Transmembrane</keyword>
<dbReference type="PANTHER" id="PTHR43163:SF6">
    <property type="entry name" value="DIPEPTIDE TRANSPORT SYSTEM PERMEASE PROTEIN DPPB-RELATED"/>
    <property type="match status" value="1"/>
</dbReference>
<dbReference type="InterPro" id="IPR000515">
    <property type="entry name" value="MetI-like"/>
</dbReference>
<feature type="transmembrane region" description="Helical" evidence="7">
    <location>
        <begin position="204"/>
        <end position="226"/>
    </location>
</feature>
<feature type="transmembrane region" description="Helical" evidence="7">
    <location>
        <begin position="106"/>
        <end position="124"/>
    </location>
</feature>
<feature type="transmembrane region" description="Helical" evidence="7">
    <location>
        <begin position="136"/>
        <end position="160"/>
    </location>
</feature>
<proteinExistence type="inferred from homology"/>
<dbReference type="GO" id="GO:0055085">
    <property type="term" value="P:transmembrane transport"/>
    <property type="evidence" value="ECO:0007669"/>
    <property type="project" value="InterPro"/>
</dbReference>
<dbReference type="PANTHER" id="PTHR43163">
    <property type="entry name" value="DIPEPTIDE TRANSPORT SYSTEM PERMEASE PROTEIN DPPB-RELATED"/>
    <property type="match status" value="1"/>
</dbReference>
<feature type="transmembrane region" description="Helical" evidence="7">
    <location>
        <begin position="262"/>
        <end position="283"/>
    </location>
</feature>
<dbReference type="OrthoDB" id="9772184at2"/>
<dbReference type="GO" id="GO:0005886">
    <property type="term" value="C:plasma membrane"/>
    <property type="evidence" value="ECO:0007669"/>
    <property type="project" value="UniProtKB-SubCell"/>
</dbReference>
<dbReference type="Pfam" id="PF00528">
    <property type="entry name" value="BPD_transp_1"/>
    <property type="match status" value="1"/>
</dbReference>
<name>A0A347ZUW6_9CHLR</name>
<evidence type="ECO:0000256" key="4">
    <source>
        <dbReference type="ARBA" id="ARBA00022692"/>
    </source>
</evidence>
<evidence type="ECO:0000256" key="7">
    <source>
        <dbReference type="RuleBase" id="RU363032"/>
    </source>
</evidence>
<dbReference type="AlphaFoldDB" id="A0A347ZUW6"/>
<dbReference type="InterPro" id="IPR035906">
    <property type="entry name" value="MetI-like_sf"/>
</dbReference>
<evidence type="ECO:0000256" key="6">
    <source>
        <dbReference type="ARBA" id="ARBA00023136"/>
    </source>
</evidence>
<feature type="transmembrane region" description="Helical" evidence="7">
    <location>
        <begin position="313"/>
        <end position="334"/>
    </location>
</feature>
<evidence type="ECO:0000313" key="9">
    <source>
        <dbReference type="EMBL" id="REG10319.1"/>
    </source>
</evidence>
<keyword evidence="2 7" id="KW-0813">Transport</keyword>
<evidence type="ECO:0000259" key="8">
    <source>
        <dbReference type="PROSITE" id="PS50928"/>
    </source>
</evidence>
<reference evidence="9 10" key="1">
    <citation type="submission" date="2018-08" db="EMBL/GenBank/DDBJ databases">
        <title>Genomic Encyclopedia of Type Strains, Phase IV (KMG-IV): sequencing the most valuable type-strain genomes for metagenomic binning, comparative biology and taxonomic classification.</title>
        <authorList>
            <person name="Goeker M."/>
        </authorList>
    </citation>
    <scope>NUCLEOTIDE SEQUENCE [LARGE SCALE GENOMIC DNA]</scope>
    <source>
        <strain evidence="9 10">DSM 23923</strain>
    </source>
</reference>
<evidence type="ECO:0000256" key="3">
    <source>
        <dbReference type="ARBA" id="ARBA00022475"/>
    </source>
</evidence>
<comment type="caution">
    <text evidence="9">The sequence shown here is derived from an EMBL/GenBank/DDBJ whole genome shotgun (WGS) entry which is preliminary data.</text>
</comment>
<sequence>MSSSFRKFLITRLLLTIPMVLILVSLIFFVMRVLPGDPIRSQLGPRVSEEQANVLRERLGLNDPILVQYGNYLKDIVTFDFGNALTQGERPIRDELGERLPATLELTIPAMLFTTIFGVGLGAFAAKHRKEPVDYIIRLFSIFIYSIPIFFMGLIFQIIFGVRLDWLPLSGRMDSMILTTFQSKTNFYVLDAILTQNWPALGSAVSHLIMPSLTLGLALTGVFIRLTRANMIEMLRSDFIAAGKARGISEKRLVYHHALRNTFIPILTLIGLQTAILIAGAVLTETTFSWPGIGRYLVERIALRDYTAVQSTIAMFAFFVAIISLVMDLLNAVIDPRIRY</sequence>
<dbReference type="RefSeq" id="WP_116223509.1">
    <property type="nucleotide sequence ID" value="NZ_AP018437.1"/>
</dbReference>
<evidence type="ECO:0000256" key="2">
    <source>
        <dbReference type="ARBA" id="ARBA00022448"/>
    </source>
</evidence>
<accession>A0A347ZUW6</accession>
<dbReference type="CDD" id="cd06261">
    <property type="entry name" value="TM_PBP2"/>
    <property type="match status" value="1"/>
</dbReference>
<evidence type="ECO:0000313" key="10">
    <source>
        <dbReference type="Proteomes" id="UP000256388"/>
    </source>
</evidence>
<dbReference type="InterPro" id="IPR045621">
    <property type="entry name" value="BPD_transp_1_N"/>
</dbReference>